<reference evidence="2 3" key="1">
    <citation type="submission" date="2018-08" db="EMBL/GenBank/DDBJ databases">
        <authorList>
            <consortium name="Pathogen Informatics"/>
        </authorList>
    </citation>
    <scope>NUCLEOTIDE SEQUENCE [LARGE SCALE GENOMIC DNA]</scope>
    <source>
        <strain evidence="2 3">EuSCAPE_IT371</strain>
    </source>
</reference>
<sequence>MKDFQGSQYGSDGQLFYRANNLVPGMSQRGNCQENAVAESFFSSLKKDNIRKRKYKLGIWPERISSITLKSSTTGPSVTAISAAFVLRPFYRSRREDRIFLLSRGLSIDHLQIGDYFFIHNIFFAFLSIFFSKSLSFLPQKIL</sequence>
<dbReference type="AlphaFoldDB" id="A0A8B4TMG1"/>
<evidence type="ECO:0000256" key="1">
    <source>
        <dbReference type="SAM" id="Phobius"/>
    </source>
</evidence>
<organism evidence="2 3">
    <name type="scientific">Klebsiella quasivariicola</name>
    <dbReference type="NCBI Taxonomy" id="2026240"/>
    <lineage>
        <taxon>Bacteria</taxon>
        <taxon>Pseudomonadati</taxon>
        <taxon>Pseudomonadota</taxon>
        <taxon>Gammaproteobacteria</taxon>
        <taxon>Enterobacterales</taxon>
        <taxon>Enterobacteriaceae</taxon>
        <taxon>Klebsiella/Raoultella group</taxon>
        <taxon>Klebsiella</taxon>
        <taxon>Klebsiella pneumoniae complex</taxon>
    </lineage>
</organism>
<accession>A0A8B4TMG1</accession>
<keyword evidence="1" id="KW-0472">Membrane</keyword>
<name>A0A8B4TMG1_9ENTR</name>
<dbReference type="EMBL" id="UJZG01000001">
    <property type="protein sequence ID" value="SXD87057.1"/>
    <property type="molecule type" value="Genomic_DNA"/>
</dbReference>
<proteinExistence type="predicted"/>
<evidence type="ECO:0000313" key="3">
    <source>
        <dbReference type="Proteomes" id="UP000257712"/>
    </source>
</evidence>
<protein>
    <submittedName>
        <fullName evidence="2">Integrase catalytic subunit</fullName>
    </submittedName>
</protein>
<gene>
    <name evidence="2" type="ORF">SAMEA3538780_00657</name>
</gene>
<evidence type="ECO:0000313" key="2">
    <source>
        <dbReference type="EMBL" id="SXD87057.1"/>
    </source>
</evidence>
<comment type="caution">
    <text evidence="2">The sequence shown here is derived from an EMBL/GenBank/DDBJ whole genome shotgun (WGS) entry which is preliminary data.</text>
</comment>
<feature type="transmembrane region" description="Helical" evidence="1">
    <location>
        <begin position="111"/>
        <end position="131"/>
    </location>
</feature>
<keyword evidence="1" id="KW-0812">Transmembrane</keyword>
<dbReference type="Proteomes" id="UP000257712">
    <property type="component" value="Unassembled WGS sequence"/>
</dbReference>
<keyword evidence="1" id="KW-1133">Transmembrane helix</keyword>